<reference evidence="5" key="1">
    <citation type="journal article" date="2020" name="Science">
        <title>Unexpected conservation and global transmission of agrobacterial virulence plasmids.</title>
        <authorList>
            <person name="Weisberg A.J."/>
            <person name="Davis E.W. 2nd"/>
            <person name="Tabima J."/>
            <person name="Belcher M.S."/>
            <person name="Miller M."/>
            <person name="Kuo C.H."/>
            <person name="Loper J.E."/>
            <person name="Grunwald N.J."/>
            <person name="Putnam M.L."/>
            <person name="Chang J.H."/>
        </authorList>
    </citation>
    <scope>NUCLEOTIDE SEQUENCE</scope>
    <source>
        <strain evidence="5">17-1853-1a</strain>
    </source>
</reference>
<proteinExistence type="predicted"/>
<evidence type="ECO:0000259" key="4">
    <source>
        <dbReference type="PROSITE" id="PS01124"/>
    </source>
</evidence>
<accession>A0AA44F6H9</accession>
<dbReference type="SUPFAM" id="SSF46689">
    <property type="entry name" value="Homeodomain-like"/>
    <property type="match status" value="2"/>
</dbReference>
<comment type="caution">
    <text evidence="5">The sequence shown here is derived from an EMBL/GenBank/DDBJ whole genome shotgun (WGS) entry which is preliminary data.</text>
</comment>
<dbReference type="GO" id="GO:0043565">
    <property type="term" value="F:sequence-specific DNA binding"/>
    <property type="evidence" value="ECO:0007669"/>
    <property type="project" value="InterPro"/>
</dbReference>
<feature type="domain" description="HTH araC/xylS-type" evidence="4">
    <location>
        <begin position="221"/>
        <end position="320"/>
    </location>
</feature>
<dbReference type="Gene3D" id="1.10.10.60">
    <property type="entry name" value="Homeodomain-like"/>
    <property type="match status" value="1"/>
</dbReference>
<dbReference type="PANTHER" id="PTHR46796">
    <property type="entry name" value="HTH-TYPE TRANSCRIPTIONAL ACTIVATOR RHAS-RELATED"/>
    <property type="match status" value="1"/>
</dbReference>
<dbReference type="RefSeq" id="WP_174019066.1">
    <property type="nucleotide sequence ID" value="NZ_JAAMAW010000021.1"/>
</dbReference>
<dbReference type="InterPro" id="IPR018060">
    <property type="entry name" value="HTH_AraC"/>
</dbReference>
<protein>
    <submittedName>
        <fullName evidence="5">AraC family transcriptional regulator</fullName>
    </submittedName>
</protein>
<evidence type="ECO:0000313" key="5">
    <source>
        <dbReference type="EMBL" id="NTC29812.1"/>
    </source>
</evidence>
<evidence type="ECO:0000256" key="2">
    <source>
        <dbReference type="ARBA" id="ARBA00023125"/>
    </source>
</evidence>
<dbReference type="PANTHER" id="PTHR46796:SF12">
    <property type="entry name" value="HTH-TYPE DNA-BINDING TRANSCRIPTIONAL ACTIVATOR EUTR"/>
    <property type="match status" value="1"/>
</dbReference>
<evidence type="ECO:0000256" key="3">
    <source>
        <dbReference type="ARBA" id="ARBA00023163"/>
    </source>
</evidence>
<dbReference type="PRINTS" id="PR00032">
    <property type="entry name" value="HTHARAC"/>
</dbReference>
<dbReference type="InterPro" id="IPR020449">
    <property type="entry name" value="Tscrpt_reg_AraC-type_HTH"/>
</dbReference>
<evidence type="ECO:0000256" key="1">
    <source>
        <dbReference type="ARBA" id="ARBA00023015"/>
    </source>
</evidence>
<keyword evidence="3" id="KW-0804">Transcription</keyword>
<dbReference type="InterPro" id="IPR009057">
    <property type="entry name" value="Homeodomain-like_sf"/>
</dbReference>
<dbReference type="SMART" id="SM00342">
    <property type="entry name" value="HTH_ARAC"/>
    <property type="match status" value="1"/>
</dbReference>
<keyword evidence="2" id="KW-0238">DNA-binding</keyword>
<dbReference type="Pfam" id="PF12833">
    <property type="entry name" value="HTH_18"/>
    <property type="match status" value="1"/>
</dbReference>
<sequence length="338" mass="37836">MTCLTTAEKTSFSLNVKSVAELEDLNSISRTRLHFSPLEKGSFDIAISGSVRGDMLAIWRTTSKSGFITRPAEFEDVVTIRFPLYGAVMQSNAGEDYDHSSGQAVLMPFTEMQRMQTSTNVDTINCTVSREAICRLSQSLYGELIDQTKLFIPLVNASSAGMKSLQRSLLYLHERRDELANADDLYDVVLEEMLVFHLLSCWPQASFKAPHIQGVHSRKLRMVLDYIEAHLARPLTVSELAAVAGVSVRGLQLAFRDGLGQTPISYIIDQRLGRVHQALLEEEGGFISQIAHKWGFHNIADFSRRYKNKYGVTPTTTRSLSMRELDTLKSSRQAPTII</sequence>
<dbReference type="EMBL" id="JAAMAY010000027">
    <property type="protein sequence ID" value="NTC29812.1"/>
    <property type="molecule type" value="Genomic_DNA"/>
</dbReference>
<evidence type="ECO:0000313" key="6">
    <source>
        <dbReference type="Proteomes" id="UP000702952"/>
    </source>
</evidence>
<organism evidence="5 6">
    <name type="scientific">Agrobacterium tumefaciens</name>
    <dbReference type="NCBI Taxonomy" id="358"/>
    <lineage>
        <taxon>Bacteria</taxon>
        <taxon>Pseudomonadati</taxon>
        <taxon>Pseudomonadota</taxon>
        <taxon>Alphaproteobacteria</taxon>
        <taxon>Hyphomicrobiales</taxon>
        <taxon>Rhizobiaceae</taxon>
        <taxon>Rhizobium/Agrobacterium group</taxon>
        <taxon>Agrobacterium</taxon>
        <taxon>Agrobacterium tumefaciens complex</taxon>
    </lineage>
</organism>
<gene>
    <name evidence="5" type="ORF">G6M46_16900</name>
</gene>
<dbReference type="Proteomes" id="UP000702952">
    <property type="component" value="Unassembled WGS sequence"/>
</dbReference>
<dbReference type="AlphaFoldDB" id="A0AA44F6H9"/>
<dbReference type="InterPro" id="IPR018062">
    <property type="entry name" value="HTH_AraC-typ_CS"/>
</dbReference>
<dbReference type="InterPro" id="IPR050204">
    <property type="entry name" value="AraC_XylS_family_regulators"/>
</dbReference>
<keyword evidence="1" id="KW-0805">Transcription regulation</keyword>
<dbReference type="PROSITE" id="PS00041">
    <property type="entry name" value="HTH_ARAC_FAMILY_1"/>
    <property type="match status" value="1"/>
</dbReference>
<dbReference type="GO" id="GO:0003700">
    <property type="term" value="F:DNA-binding transcription factor activity"/>
    <property type="evidence" value="ECO:0007669"/>
    <property type="project" value="InterPro"/>
</dbReference>
<dbReference type="PROSITE" id="PS01124">
    <property type="entry name" value="HTH_ARAC_FAMILY_2"/>
    <property type="match status" value="1"/>
</dbReference>
<name>A0AA44F6H9_AGRTU</name>